<keyword evidence="8" id="KW-0547">Nucleotide-binding</keyword>
<keyword evidence="9" id="KW-1185">Reference proteome</keyword>
<evidence type="ECO:0000256" key="4">
    <source>
        <dbReference type="PROSITE-ProRule" id="PRU00146"/>
    </source>
</evidence>
<gene>
    <name evidence="8" type="ORF">Ctob_002217</name>
</gene>
<feature type="region of interest" description="Disordered" evidence="6">
    <location>
        <begin position="775"/>
        <end position="815"/>
    </location>
</feature>
<dbReference type="Proteomes" id="UP000037460">
    <property type="component" value="Unassembled WGS sequence"/>
</dbReference>
<keyword evidence="8" id="KW-0378">Hydrolase</keyword>
<dbReference type="SMART" id="SM00249">
    <property type="entry name" value="PHD"/>
    <property type="match status" value="1"/>
</dbReference>
<dbReference type="GO" id="GO:0004386">
    <property type="term" value="F:helicase activity"/>
    <property type="evidence" value="ECO:0007669"/>
    <property type="project" value="UniProtKB-KW"/>
</dbReference>
<dbReference type="Gene3D" id="3.30.40.10">
    <property type="entry name" value="Zinc/RING finger domain, C3HC4 (zinc finger)"/>
    <property type="match status" value="1"/>
</dbReference>
<keyword evidence="8" id="KW-0238">DNA-binding</keyword>
<feature type="non-terminal residue" evidence="8">
    <location>
        <position position="1"/>
    </location>
</feature>
<keyword evidence="1" id="KW-0479">Metal-binding</keyword>
<evidence type="ECO:0000313" key="8">
    <source>
        <dbReference type="EMBL" id="KOO25887.1"/>
    </source>
</evidence>
<organism evidence="8 9">
    <name type="scientific">Chrysochromulina tobinii</name>
    <dbReference type="NCBI Taxonomy" id="1460289"/>
    <lineage>
        <taxon>Eukaryota</taxon>
        <taxon>Haptista</taxon>
        <taxon>Haptophyta</taxon>
        <taxon>Prymnesiophyceae</taxon>
        <taxon>Prymnesiales</taxon>
        <taxon>Chrysochromulinaceae</taxon>
        <taxon>Chrysochromulina</taxon>
    </lineage>
</organism>
<evidence type="ECO:0000256" key="2">
    <source>
        <dbReference type="ARBA" id="ARBA00022771"/>
    </source>
</evidence>
<evidence type="ECO:0000313" key="9">
    <source>
        <dbReference type="Proteomes" id="UP000037460"/>
    </source>
</evidence>
<dbReference type="Pfam" id="PF00628">
    <property type="entry name" value="PHD"/>
    <property type="match status" value="1"/>
</dbReference>
<dbReference type="CDD" id="cd15532">
    <property type="entry name" value="PHD2_CHD_II"/>
    <property type="match status" value="1"/>
</dbReference>
<dbReference type="GO" id="GO:0003677">
    <property type="term" value="F:DNA binding"/>
    <property type="evidence" value="ECO:0007669"/>
    <property type="project" value="UniProtKB-KW"/>
</dbReference>
<dbReference type="PANTHER" id="PTHR24102:SF28">
    <property type="entry name" value="PHD-TYPE DOMAIN-CONTAINING PROTEIN"/>
    <property type="match status" value="1"/>
</dbReference>
<keyword evidence="3" id="KW-0862">Zinc</keyword>
<dbReference type="InterPro" id="IPR019787">
    <property type="entry name" value="Znf_PHD-finger"/>
</dbReference>
<dbReference type="PROSITE" id="PS50016">
    <property type="entry name" value="ZF_PHD_2"/>
    <property type="match status" value="1"/>
</dbReference>
<name>A0A0M0JHR7_9EUKA</name>
<dbReference type="SUPFAM" id="SSF57903">
    <property type="entry name" value="FYVE/PHD zinc finger"/>
    <property type="match status" value="1"/>
</dbReference>
<dbReference type="InterPro" id="IPR001965">
    <property type="entry name" value="Znf_PHD"/>
</dbReference>
<keyword evidence="8" id="KW-0347">Helicase</keyword>
<dbReference type="GO" id="GO:0008270">
    <property type="term" value="F:zinc ion binding"/>
    <property type="evidence" value="ECO:0007669"/>
    <property type="project" value="UniProtKB-KW"/>
</dbReference>
<evidence type="ECO:0000256" key="1">
    <source>
        <dbReference type="ARBA" id="ARBA00022723"/>
    </source>
</evidence>
<dbReference type="InterPro" id="IPR013083">
    <property type="entry name" value="Znf_RING/FYVE/PHD"/>
</dbReference>
<evidence type="ECO:0000256" key="6">
    <source>
        <dbReference type="SAM" id="MobiDB-lite"/>
    </source>
</evidence>
<evidence type="ECO:0000259" key="7">
    <source>
        <dbReference type="PROSITE" id="PS50016"/>
    </source>
</evidence>
<keyword evidence="5" id="KW-0175">Coiled coil</keyword>
<feature type="non-terminal residue" evidence="8">
    <location>
        <position position="815"/>
    </location>
</feature>
<proteinExistence type="predicted"/>
<dbReference type="EMBL" id="JWZX01002916">
    <property type="protein sequence ID" value="KOO25887.1"/>
    <property type="molecule type" value="Genomic_DNA"/>
</dbReference>
<feature type="coiled-coil region" evidence="5">
    <location>
        <begin position="418"/>
        <end position="448"/>
    </location>
</feature>
<feature type="domain" description="PHD-type" evidence="7">
    <location>
        <begin position="37"/>
        <end position="84"/>
    </location>
</feature>
<dbReference type="OrthoDB" id="1903104at2759"/>
<keyword evidence="8" id="KW-0067">ATP-binding</keyword>
<evidence type="ECO:0000256" key="5">
    <source>
        <dbReference type="SAM" id="Coils"/>
    </source>
</evidence>
<evidence type="ECO:0000256" key="3">
    <source>
        <dbReference type="ARBA" id="ARBA00022833"/>
    </source>
</evidence>
<protein>
    <submittedName>
        <fullName evidence="8">Chromodomain helicase DNA-binding protein 3 short isoform</fullName>
    </submittedName>
</protein>
<feature type="region of interest" description="Disordered" evidence="6">
    <location>
        <begin position="1"/>
        <end position="36"/>
    </location>
</feature>
<dbReference type="Pfam" id="PF08429">
    <property type="entry name" value="PLU-1"/>
    <property type="match status" value="1"/>
</dbReference>
<dbReference type="InterPro" id="IPR011011">
    <property type="entry name" value="Znf_FYVE_PHD"/>
</dbReference>
<reference evidence="9" key="1">
    <citation type="journal article" date="2015" name="PLoS Genet.">
        <title>Genome Sequence and Transcriptome Analyses of Chrysochromulina tobin: Metabolic Tools for Enhanced Algal Fitness in the Prominent Order Prymnesiales (Haptophyceae).</title>
        <authorList>
            <person name="Hovde B.T."/>
            <person name="Deodato C.R."/>
            <person name="Hunsperger H.M."/>
            <person name="Ryken S.A."/>
            <person name="Yost W."/>
            <person name="Jha R.K."/>
            <person name="Patterson J."/>
            <person name="Monnat R.J. Jr."/>
            <person name="Barlow S.B."/>
            <person name="Starkenburg S.R."/>
            <person name="Cattolico R.A."/>
        </authorList>
    </citation>
    <scope>NUCLEOTIDE SEQUENCE</scope>
    <source>
        <strain evidence="9">CCMP291</strain>
    </source>
</reference>
<keyword evidence="2 4" id="KW-0863">Zinc-finger</keyword>
<feature type="compositionally biased region" description="Low complexity" evidence="6">
    <location>
        <begin position="1"/>
        <end position="11"/>
    </location>
</feature>
<dbReference type="InterPro" id="IPR013637">
    <property type="entry name" value="Lys_sp_deMease-like_dom"/>
</dbReference>
<sequence length="815" mass="87248">SAWDSGSKPSSGKGGGSSSSSSLPAAPPADEPEDTNDDFCFKCGSSGELILCDRCDRSYHLHCVDPPLDVAPEGEWACPAHSQGKRKKKTEAELLAEANQSHENAERGMPRKPARVDATKYQIAPTMLRAERDPAEKPLAVGAGSLAWVPEGCAEEALCELLAFAHRLVESATLSDAFFAEYLMTHLHLSGYSLPRAKAALLLAKQWLGALPDESAAQLQALGHAAGEALLAVVGAAHASAFLLLPNVLAPGIADAVSGTLPTSLAALGRGSEDEAAAAALLETHERQQAEAVRVAIKELEKLVHDGAAAHKLGRSVKQLREAHGLPDRGADLNRHILKYLGSTGSTGRLAMLSEALQHGASWQARCAEQLARPQTTEGLQALLAEGERIPLRLAEVEEVRGRLRRVDAWLAGTREVMLKASCELRELQDLQREAEALRIKVPEADVLRDRTAACKKWMTTVNNELLRRTSSRKASGARLSVAVVEGLLGEAATLRLDAVEITQVRDRLDMARKWSEDARALLVPPVPVTPTVLKLLDELSTGAEELNLNLAEQEVLDGRLGTVRGWLQRAKAAMESNAEWQELMALVKEARAKGIELPEVKLVSDQQAGDAWRGQAALALEGPATIEDLEELVGKSGTMPAETTKLLVAKLETARAWAVRLDAELKGKPTIKDAAALLSEADADGVSMEPMETLRQSVADAKAWLEQCRRSLNARSTRGVATRASFDEALRLYEAGQALPITLPEVYALAAQLRDAESWTARAEAALAECEEAKCEEATSAPPDRAPSRAPDGAPSRAPDGAPAHANGQPTPME</sequence>
<dbReference type="PANTHER" id="PTHR24102">
    <property type="entry name" value="PHD FINGER PROTEIN"/>
    <property type="match status" value="1"/>
</dbReference>
<accession>A0A0M0JHR7</accession>
<comment type="caution">
    <text evidence="8">The sequence shown here is derived from an EMBL/GenBank/DDBJ whole genome shotgun (WGS) entry which is preliminary data.</text>
</comment>
<feature type="compositionally biased region" description="Low complexity" evidence="6">
    <location>
        <begin position="779"/>
        <end position="805"/>
    </location>
</feature>
<dbReference type="AlphaFoldDB" id="A0A0M0JHR7"/>